<dbReference type="EnsemblPlants" id="PGSC0003DMT400021691">
    <property type="protein sequence ID" value="PGSC0003DMT400021691"/>
    <property type="gene ID" value="PGSC0003DMG400008415"/>
</dbReference>
<dbReference type="InParanoid" id="M1AFJ8"/>
<proteinExistence type="predicted"/>
<dbReference type="Proteomes" id="UP000011115">
    <property type="component" value="Unassembled WGS sequence"/>
</dbReference>
<feature type="compositionally biased region" description="Acidic residues" evidence="1">
    <location>
        <begin position="1"/>
        <end position="12"/>
    </location>
</feature>
<accession>M1AFJ8</accession>
<reference evidence="3" key="1">
    <citation type="journal article" date="2011" name="Nature">
        <title>Genome sequence and analysis of the tuber crop potato.</title>
        <authorList>
            <consortium name="The Potato Genome Sequencing Consortium"/>
        </authorList>
    </citation>
    <scope>NUCLEOTIDE SEQUENCE [LARGE SCALE GENOMIC DNA]</scope>
    <source>
        <strain evidence="3">cv. DM1-3 516 R44</strain>
    </source>
</reference>
<dbReference type="PANTHER" id="PTHR33644:SF3">
    <property type="entry name" value="RING_U-BOX SUPERFAMILY PROTEIN"/>
    <property type="match status" value="1"/>
</dbReference>
<evidence type="ECO:0000256" key="1">
    <source>
        <dbReference type="SAM" id="MobiDB-lite"/>
    </source>
</evidence>
<evidence type="ECO:0000313" key="2">
    <source>
        <dbReference type="EnsemblPlants" id="PGSC0003DMT400021691"/>
    </source>
</evidence>
<sequence length="214" mass="22796">MYEQEEKDDDEENGKKASKKEEEEEKDEGNPVGRSPNTSTSNAQQFLLIGSPSVEHGLSLARVKLSDIVPYDGALVGPYLWVVEALSESVMWHNNGVIELDGEGTLMLRCGLESVRYFFKTRAVAQNDGGSTGGAVLGKSGRGVYIYRAGSVFDHLLDDNMLHVNKASSSVVVATFSNTTSQNGKGAIGGGKLVTNGEVEKGLLTLVSSDAPGL</sequence>
<protein>
    <submittedName>
        <fullName evidence="2">Uncharacterized protein</fullName>
    </submittedName>
</protein>
<dbReference type="Gramene" id="PGSC0003DMT400021691">
    <property type="protein sequence ID" value="PGSC0003DMT400021691"/>
    <property type="gene ID" value="PGSC0003DMG400008415"/>
</dbReference>
<evidence type="ECO:0000313" key="3">
    <source>
        <dbReference type="Proteomes" id="UP000011115"/>
    </source>
</evidence>
<keyword evidence="3" id="KW-1185">Reference proteome</keyword>
<reference evidence="2" key="2">
    <citation type="submission" date="2015-06" db="UniProtKB">
        <authorList>
            <consortium name="EnsemblPlants"/>
        </authorList>
    </citation>
    <scope>IDENTIFICATION</scope>
    <source>
        <strain evidence="2">DM1-3 516 R44</strain>
    </source>
</reference>
<dbReference type="eggNOG" id="ENOG502QUR5">
    <property type="taxonomic scope" value="Eukaryota"/>
</dbReference>
<dbReference type="PANTHER" id="PTHR33644">
    <property type="entry name" value="U-BOX DOMAIN-CONTAINING PROTEIN 62-RELATED"/>
    <property type="match status" value="1"/>
</dbReference>
<dbReference type="PaxDb" id="4113-PGSC0003DMT400021691"/>
<feature type="region of interest" description="Disordered" evidence="1">
    <location>
        <begin position="1"/>
        <end position="40"/>
    </location>
</feature>
<dbReference type="HOGENOM" id="CLU_1290950_0_0_1"/>
<organism evidence="2 3">
    <name type="scientific">Solanum tuberosum</name>
    <name type="common">Potato</name>
    <dbReference type="NCBI Taxonomy" id="4113"/>
    <lineage>
        <taxon>Eukaryota</taxon>
        <taxon>Viridiplantae</taxon>
        <taxon>Streptophyta</taxon>
        <taxon>Embryophyta</taxon>
        <taxon>Tracheophyta</taxon>
        <taxon>Spermatophyta</taxon>
        <taxon>Magnoliopsida</taxon>
        <taxon>eudicotyledons</taxon>
        <taxon>Gunneridae</taxon>
        <taxon>Pentapetalae</taxon>
        <taxon>asterids</taxon>
        <taxon>lamiids</taxon>
        <taxon>Solanales</taxon>
        <taxon>Solanaceae</taxon>
        <taxon>Solanoideae</taxon>
        <taxon>Solaneae</taxon>
        <taxon>Solanum</taxon>
    </lineage>
</organism>
<name>M1AFJ8_SOLTU</name>
<dbReference type="AlphaFoldDB" id="M1AFJ8"/>